<feature type="compositionally biased region" description="Basic and acidic residues" evidence="1">
    <location>
        <begin position="356"/>
        <end position="368"/>
    </location>
</feature>
<feature type="compositionally biased region" description="Basic and acidic residues" evidence="1">
    <location>
        <begin position="421"/>
        <end position="437"/>
    </location>
</feature>
<feature type="region of interest" description="Disordered" evidence="1">
    <location>
        <begin position="166"/>
        <end position="236"/>
    </location>
</feature>
<feature type="compositionally biased region" description="Low complexity" evidence="1">
    <location>
        <begin position="93"/>
        <end position="116"/>
    </location>
</feature>
<feature type="region of interest" description="Disordered" evidence="1">
    <location>
        <begin position="1"/>
        <end position="151"/>
    </location>
</feature>
<feature type="compositionally biased region" description="Basic and acidic residues" evidence="1">
    <location>
        <begin position="82"/>
        <end position="92"/>
    </location>
</feature>
<sequence>MTSTSASTFARNLSSPFQSQLSEHLHEPIEQGNPSETSFTEEPKEDKSSGNNLETPRKTRPKTRSLSDAQKPTPPRQPASGDLDRRESKDDSSISSMSSVTPQRPSFQSSLSLQLPARTAGSPSIATRAPLSPKLDSSHIYGSPASVLPRRSRGLEFSRACTNLHHSTLAESSPDSSPVIASRGMNIPQRRGSHGSSSVHPFSTSGPADRTAISSSVSSVNMMESDTSSSEEDDDEFMIGDRDDMMITNTPQASKFGNGPNPFSAGNVPSPGYDWMGGYSQTAASLMSFQRARLGKNRSRHSSSSGSGNSSKPSPVPLSPPVIKSIEGSNGGYFTSKGGFQPPRRESLSLGTGDLRLSDISDDGENRFGRGRSPAATSSPGSGPLGVIRRAVTRRSSLLPKTKGFARIQAALFEEAAPIDSEAKREAEVIRQVRESEPSVPPEPRTLDASPSIEPSCPSAAIEDAENASTQSQATIPTENSFNSQAVRNSAGPNFWDSFDGRYRTPPPPARSTHPSSVSEDDNAMDMTPSTTIDVPKPWDRPPSQTSSVYTANMAQTRKRRREDDLDPNILKRRAVSPSMSAQSSPIFPQSPVVKDANNNNNIWGPPPKSALGPLFPERPGSHENGGRGSAPHSGTLKRVGLQGMTETSDGFMNMSIE</sequence>
<feature type="compositionally biased region" description="Polar residues" evidence="1">
    <location>
        <begin position="194"/>
        <end position="206"/>
    </location>
</feature>
<gene>
    <name evidence="2" type="ORF">MPDQ_005621</name>
</gene>
<feature type="region of interest" description="Disordered" evidence="1">
    <location>
        <begin position="420"/>
        <end position="658"/>
    </location>
</feature>
<feature type="compositionally biased region" description="Low complexity" evidence="1">
    <location>
        <begin position="214"/>
        <end position="228"/>
    </location>
</feature>
<keyword evidence="3" id="KW-1185">Reference proteome</keyword>
<proteinExistence type="predicted"/>
<dbReference type="Proteomes" id="UP000319663">
    <property type="component" value="Unassembled WGS sequence"/>
</dbReference>
<feature type="compositionally biased region" description="Low complexity" evidence="1">
    <location>
        <begin position="371"/>
        <end position="386"/>
    </location>
</feature>
<feature type="compositionally biased region" description="Polar residues" evidence="1">
    <location>
        <begin position="1"/>
        <end position="22"/>
    </location>
</feature>
<feature type="compositionally biased region" description="Polar residues" evidence="1">
    <location>
        <begin position="543"/>
        <end position="556"/>
    </location>
</feature>
<accession>A0A507QWJ4</accession>
<evidence type="ECO:0000313" key="3">
    <source>
        <dbReference type="Proteomes" id="UP000319663"/>
    </source>
</evidence>
<dbReference type="PANTHER" id="PTHR42106">
    <property type="entry name" value="CHROMOSOME 10, WHOLE GENOME SHOTGUN SEQUENCE"/>
    <property type="match status" value="1"/>
</dbReference>
<dbReference type="STRING" id="5098.A0A507QWJ4"/>
<organism evidence="2 3">
    <name type="scientific">Monascus purpureus</name>
    <name type="common">Red mold</name>
    <name type="synonym">Monascus anka</name>
    <dbReference type="NCBI Taxonomy" id="5098"/>
    <lineage>
        <taxon>Eukaryota</taxon>
        <taxon>Fungi</taxon>
        <taxon>Dikarya</taxon>
        <taxon>Ascomycota</taxon>
        <taxon>Pezizomycotina</taxon>
        <taxon>Eurotiomycetes</taxon>
        <taxon>Eurotiomycetidae</taxon>
        <taxon>Eurotiales</taxon>
        <taxon>Aspergillaceae</taxon>
        <taxon>Monascus</taxon>
    </lineage>
</organism>
<evidence type="ECO:0000313" key="2">
    <source>
        <dbReference type="EMBL" id="TQB73698.1"/>
    </source>
</evidence>
<feature type="compositionally biased region" description="Polar residues" evidence="1">
    <location>
        <begin position="578"/>
        <end position="588"/>
    </location>
</feature>
<feature type="compositionally biased region" description="Low complexity" evidence="1">
    <location>
        <begin position="302"/>
        <end position="313"/>
    </location>
</feature>
<protein>
    <submittedName>
        <fullName evidence="2">Uncharacterized protein</fullName>
    </submittedName>
</protein>
<feature type="compositionally biased region" description="Polar residues" evidence="1">
    <location>
        <begin position="279"/>
        <end position="288"/>
    </location>
</feature>
<feature type="compositionally biased region" description="Polar residues" evidence="1">
    <location>
        <begin position="166"/>
        <end position="176"/>
    </location>
</feature>
<name>A0A507QWJ4_MONPU</name>
<dbReference type="OrthoDB" id="340550at2759"/>
<evidence type="ECO:0000256" key="1">
    <source>
        <dbReference type="SAM" id="MobiDB-lite"/>
    </source>
</evidence>
<dbReference type="AlphaFoldDB" id="A0A507QWJ4"/>
<feature type="compositionally biased region" description="Polar residues" evidence="1">
    <location>
        <begin position="645"/>
        <end position="658"/>
    </location>
</feature>
<dbReference type="EMBL" id="VIFY01000040">
    <property type="protein sequence ID" value="TQB73698.1"/>
    <property type="molecule type" value="Genomic_DNA"/>
</dbReference>
<reference evidence="2 3" key="1">
    <citation type="submission" date="2019-06" db="EMBL/GenBank/DDBJ databases">
        <title>Wine fermentation using esterase from Monascus purpureus.</title>
        <authorList>
            <person name="Geng C."/>
            <person name="Zhang Y."/>
        </authorList>
    </citation>
    <scope>NUCLEOTIDE SEQUENCE [LARGE SCALE GENOMIC DNA]</scope>
    <source>
        <strain evidence="2">HQ1</strain>
    </source>
</reference>
<comment type="caution">
    <text evidence="2">The sequence shown here is derived from an EMBL/GenBank/DDBJ whole genome shotgun (WGS) entry which is preliminary data.</text>
</comment>
<feature type="region of interest" description="Disordered" evidence="1">
    <location>
        <begin position="248"/>
        <end position="388"/>
    </location>
</feature>
<dbReference type="PANTHER" id="PTHR42106:SF1">
    <property type="match status" value="1"/>
</dbReference>
<feature type="compositionally biased region" description="Polar residues" evidence="1">
    <location>
        <begin position="467"/>
        <end position="492"/>
    </location>
</feature>